<gene>
    <name evidence="1" type="ORF">GCM10023116_09900</name>
</gene>
<reference evidence="2" key="1">
    <citation type="journal article" date="2019" name="Int. J. Syst. Evol. Microbiol.">
        <title>The Global Catalogue of Microorganisms (GCM) 10K type strain sequencing project: providing services to taxonomists for standard genome sequencing and annotation.</title>
        <authorList>
            <consortium name="The Broad Institute Genomics Platform"/>
            <consortium name="The Broad Institute Genome Sequencing Center for Infectious Disease"/>
            <person name="Wu L."/>
            <person name="Ma J."/>
        </authorList>
    </citation>
    <scope>NUCLEOTIDE SEQUENCE [LARGE SCALE GENOMIC DNA]</scope>
    <source>
        <strain evidence="2">JCM 17805</strain>
    </source>
</reference>
<protein>
    <recommendedName>
        <fullName evidence="3">Elements of external origin</fullName>
    </recommendedName>
</protein>
<evidence type="ECO:0008006" key="3">
    <source>
        <dbReference type="Google" id="ProtNLM"/>
    </source>
</evidence>
<dbReference type="InterPro" id="IPR005564">
    <property type="entry name" value="Major_capsid_GpE"/>
</dbReference>
<proteinExistence type="predicted"/>
<sequence>MSLLDIFNDDAFSLTSLTATINNQPYKPGRIGKLGLFTESGINTTSAMVESKNGELHLLPTSQRGAPAMQARGGKRQVRSFVIPHIPYDSTILADEVRNVRAFGSESTLEGVRTVVNQRLSDMNANHEVTLEHLRLGALKGLILDADGSTVIYDLFHEFGVTQQTHTYKFSDATTDVRIQCVKLRRKVDDALGAQPYSGLRAFCGADFYDGLVAHDYVKDAYQRYQDSALLRNDPKGGFNFGDIFWEEYRGQVDGIPFIPANEAYVIPEGTGIFRTWFAPADFVETVNTIGLPRYAKQRVMDFDKGVQIHTQSNPLPICLKPRAVIRCKMS</sequence>
<dbReference type="RefSeq" id="WP_345194421.1">
    <property type="nucleotide sequence ID" value="NZ_BAABFL010000093.1"/>
</dbReference>
<accession>A0ABP8UZX4</accession>
<evidence type="ECO:0000313" key="2">
    <source>
        <dbReference type="Proteomes" id="UP001500604"/>
    </source>
</evidence>
<evidence type="ECO:0000313" key="1">
    <source>
        <dbReference type="EMBL" id="GAA4648719.1"/>
    </source>
</evidence>
<dbReference type="EMBL" id="BAABFL010000093">
    <property type="protein sequence ID" value="GAA4648719.1"/>
    <property type="molecule type" value="Genomic_DNA"/>
</dbReference>
<dbReference type="Proteomes" id="UP001500604">
    <property type="component" value="Unassembled WGS sequence"/>
</dbReference>
<organism evidence="1 2">
    <name type="scientific">Kistimonas scapharcae</name>
    <dbReference type="NCBI Taxonomy" id="1036133"/>
    <lineage>
        <taxon>Bacteria</taxon>
        <taxon>Pseudomonadati</taxon>
        <taxon>Pseudomonadota</taxon>
        <taxon>Gammaproteobacteria</taxon>
        <taxon>Oceanospirillales</taxon>
        <taxon>Endozoicomonadaceae</taxon>
        <taxon>Kistimonas</taxon>
    </lineage>
</organism>
<name>A0ABP8UZX4_9GAMM</name>
<dbReference type="Pfam" id="PF03864">
    <property type="entry name" value="Phage_cap_E"/>
    <property type="match status" value="1"/>
</dbReference>
<keyword evidence="2" id="KW-1185">Reference proteome</keyword>
<comment type="caution">
    <text evidence="1">The sequence shown here is derived from an EMBL/GenBank/DDBJ whole genome shotgun (WGS) entry which is preliminary data.</text>
</comment>